<evidence type="ECO:0000313" key="2">
    <source>
        <dbReference type="EMBL" id="QDT88842.1"/>
    </source>
</evidence>
<dbReference type="KEGG" id="gax:Pan161_04610"/>
<proteinExistence type="predicted"/>
<dbReference type="InterPro" id="IPR036928">
    <property type="entry name" value="AS_sf"/>
</dbReference>
<dbReference type="InterPro" id="IPR023631">
    <property type="entry name" value="Amidase_dom"/>
</dbReference>
<dbReference type="RefSeq" id="WP_145223971.1">
    <property type="nucleotide sequence ID" value="NZ_CP036343.1"/>
</dbReference>
<feature type="domain" description="Amidase" evidence="1">
    <location>
        <begin position="81"/>
        <end position="297"/>
    </location>
</feature>
<sequence length="693" mass="74932">MNRLGRIYGVLFTLMASLLWGRLFAGEDNTPRLRKLDFSPFQNSLDHFSSHRFTEIEDLLLDATILDLQAALQTGKLSSEELTLFFLDRIQRFDENLRSYVELNPNALTEARAADASRVKGIVRSQLHGIPINLKDNINTKSPLHTTGGSQILLNHSPASDAILVTKLREAGAIILGKASLSEFAGALTMDPTGANAVSGAGVNPYDPELEVSGSSSGSAISTTAYLTTASVGTETSGSLISPASQNGCVSMKPSLGMVSGRGVIPLIRFQDSAGPITRNVTDAAIMLGAIDTKDIDYLSGLNRDALKDVSVGILRDEILWSSGPSLPLEFLSDQHAIMQRIDQGLEKSHAIPHTIQIPPGSSGALNQLIFMGLAQDTVGYLMKAGAPVSSLTDLRDYNAQQPEIRVPYGQLLVHYGCKLIGVFADQVGSEQDDLAKQYEQLALQLRKQAAATLTSIFGDNEIDLIVSLANDQSALYSTAGYPAITIPLGLDDAGSPIGVTFIGKQGEDGKLLSRAFAFEQTTKYRINPGAPYRHILKSHGIVFRINSPGIHFGNSFTLTASSKLHPEKVIEETLTGLISDIQARDLNQDGTPELFIFINDDTDGESLLIYSADSRTFLQKIVIPELTDTSGYHGKDDYSLTDTTLIRTFPLDSADAGEQLLSPDKFRKVTYRLNSMILEQTGANESSSLHSR</sequence>
<reference evidence="2 3" key="1">
    <citation type="submission" date="2019-02" db="EMBL/GenBank/DDBJ databases">
        <title>Deep-cultivation of Planctomycetes and their phenomic and genomic characterization uncovers novel biology.</title>
        <authorList>
            <person name="Wiegand S."/>
            <person name="Jogler M."/>
            <person name="Boedeker C."/>
            <person name="Pinto D."/>
            <person name="Vollmers J."/>
            <person name="Rivas-Marin E."/>
            <person name="Kohn T."/>
            <person name="Peeters S.H."/>
            <person name="Heuer A."/>
            <person name="Rast P."/>
            <person name="Oberbeckmann S."/>
            <person name="Bunk B."/>
            <person name="Jeske O."/>
            <person name="Meyerdierks A."/>
            <person name="Storesund J.E."/>
            <person name="Kallscheuer N."/>
            <person name="Luecker S."/>
            <person name="Lage O.M."/>
            <person name="Pohl T."/>
            <person name="Merkel B.J."/>
            <person name="Hornburger P."/>
            <person name="Mueller R.-W."/>
            <person name="Bruemmer F."/>
            <person name="Labrenz M."/>
            <person name="Spormann A.M."/>
            <person name="Op den Camp H."/>
            <person name="Overmann J."/>
            <person name="Amann R."/>
            <person name="Jetten M.S.M."/>
            <person name="Mascher T."/>
            <person name="Medema M.H."/>
            <person name="Devos D.P."/>
            <person name="Kaster A.-K."/>
            <person name="Ovreas L."/>
            <person name="Rohde M."/>
            <person name="Galperin M.Y."/>
            <person name="Jogler C."/>
        </authorList>
    </citation>
    <scope>NUCLEOTIDE SEQUENCE [LARGE SCALE GENOMIC DNA]</scope>
    <source>
        <strain evidence="2 3">Pan161</strain>
    </source>
</reference>
<dbReference type="EC" id="6.3.5.-" evidence="2"/>
<keyword evidence="2" id="KW-0808">Transferase</keyword>
<evidence type="ECO:0000259" key="1">
    <source>
        <dbReference type="Pfam" id="PF01425"/>
    </source>
</evidence>
<dbReference type="AlphaFoldDB" id="A0A517V763"/>
<accession>A0A517V763</accession>
<dbReference type="PANTHER" id="PTHR42678">
    <property type="entry name" value="AMIDASE"/>
    <property type="match status" value="1"/>
</dbReference>
<organism evidence="2 3">
    <name type="scientific">Gimesia algae</name>
    <dbReference type="NCBI Taxonomy" id="2527971"/>
    <lineage>
        <taxon>Bacteria</taxon>
        <taxon>Pseudomonadati</taxon>
        <taxon>Planctomycetota</taxon>
        <taxon>Planctomycetia</taxon>
        <taxon>Planctomycetales</taxon>
        <taxon>Planctomycetaceae</taxon>
        <taxon>Gimesia</taxon>
    </lineage>
</organism>
<keyword evidence="3" id="KW-1185">Reference proteome</keyword>
<gene>
    <name evidence="2" type="primary">gatA_1</name>
    <name evidence="2" type="ORF">Pan161_04610</name>
</gene>
<evidence type="ECO:0000313" key="3">
    <source>
        <dbReference type="Proteomes" id="UP000316855"/>
    </source>
</evidence>
<keyword evidence="2" id="KW-0436">Ligase</keyword>
<dbReference type="OrthoDB" id="9811471at2"/>
<name>A0A517V763_9PLAN</name>
<dbReference type="Gene3D" id="3.90.1300.10">
    <property type="entry name" value="Amidase signature (AS) domain"/>
    <property type="match status" value="1"/>
</dbReference>
<dbReference type="PANTHER" id="PTHR42678:SF34">
    <property type="entry name" value="OS04G0183300 PROTEIN"/>
    <property type="match status" value="1"/>
</dbReference>
<dbReference type="SUPFAM" id="SSF75304">
    <property type="entry name" value="Amidase signature (AS) enzymes"/>
    <property type="match status" value="1"/>
</dbReference>
<dbReference type="GO" id="GO:0016874">
    <property type="term" value="F:ligase activity"/>
    <property type="evidence" value="ECO:0007669"/>
    <property type="project" value="UniProtKB-KW"/>
</dbReference>
<dbReference type="Pfam" id="PF01425">
    <property type="entry name" value="Amidase"/>
    <property type="match status" value="1"/>
</dbReference>
<dbReference type="EMBL" id="CP036343">
    <property type="protein sequence ID" value="QDT88842.1"/>
    <property type="molecule type" value="Genomic_DNA"/>
</dbReference>
<protein>
    <submittedName>
        <fullName evidence="2">Glutamyl-tRNA(Gln) amidotransferase subunit A</fullName>
        <ecNumber evidence="2">6.3.5.-</ecNumber>
    </submittedName>
</protein>
<dbReference type="Proteomes" id="UP000316855">
    <property type="component" value="Chromosome"/>
</dbReference>
<dbReference type="GO" id="GO:0016740">
    <property type="term" value="F:transferase activity"/>
    <property type="evidence" value="ECO:0007669"/>
    <property type="project" value="UniProtKB-KW"/>
</dbReference>